<organism evidence="2 3">
    <name type="scientific">Mycoplasmopsis mustelae</name>
    <dbReference type="NCBI Taxonomy" id="171289"/>
    <lineage>
        <taxon>Bacteria</taxon>
        <taxon>Bacillati</taxon>
        <taxon>Mycoplasmatota</taxon>
        <taxon>Mycoplasmoidales</taxon>
        <taxon>Metamycoplasmataceae</taxon>
        <taxon>Mycoplasmopsis</taxon>
    </lineage>
</organism>
<dbReference type="PANTHER" id="PTHR34215:SF1">
    <property type="entry name" value="YLXR DOMAIN-CONTAINING PROTEIN"/>
    <property type="match status" value="1"/>
</dbReference>
<dbReference type="AlphaFoldDB" id="A0A4V6Q6B5"/>
<dbReference type="InterPro" id="IPR037465">
    <property type="entry name" value="YlxR"/>
</dbReference>
<comment type="caution">
    <text evidence="2">The sequence shown here is derived from an EMBL/GenBank/DDBJ whole genome shotgun (WGS) entry which is preliminary data.</text>
</comment>
<dbReference type="PANTHER" id="PTHR34215">
    <property type="entry name" value="BLL0784 PROTEIN"/>
    <property type="match status" value="1"/>
</dbReference>
<dbReference type="InterPro" id="IPR035931">
    <property type="entry name" value="YlxR-like_sf"/>
</dbReference>
<reference evidence="2 3" key="1">
    <citation type="submission" date="2019-03" db="EMBL/GenBank/DDBJ databases">
        <title>Genomic Encyclopedia of Archaeal and Bacterial Type Strains, Phase II (KMG-II): from individual species to whole genera.</title>
        <authorList>
            <person name="Goeker M."/>
        </authorList>
    </citation>
    <scope>NUCLEOTIDE SEQUENCE [LARGE SCALE GENOMIC DNA]</scope>
    <source>
        <strain evidence="2 3">ATCC 35214</strain>
    </source>
</reference>
<dbReference type="SUPFAM" id="SSF64376">
    <property type="entry name" value="YlxR-like"/>
    <property type="match status" value="1"/>
</dbReference>
<gene>
    <name evidence="2" type="ORF">BCF59_0645</name>
</gene>
<sequence>MNEKTKNYTRKCIATNQILDAKKLTRIDFDKKKNQLTLDINKTLKGRGAYFLCNLDNWNKITKTKALNRTFRTNITKEMYDNLQTAIMEVIYGQKE</sequence>
<protein>
    <recommendedName>
        <fullName evidence="1">YlxR domain-containing protein</fullName>
    </recommendedName>
</protein>
<evidence type="ECO:0000259" key="1">
    <source>
        <dbReference type="Pfam" id="PF04296"/>
    </source>
</evidence>
<name>A0A4V6Q6B5_9BACT</name>
<evidence type="ECO:0000313" key="2">
    <source>
        <dbReference type="EMBL" id="TDV23299.1"/>
    </source>
</evidence>
<evidence type="ECO:0000313" key="3">
    <source>
        <dbReference type="Proteomes" id="UP000295757"/>
    </source>
</evidence>
<accession>A0A4V6Q6B5</accession>
<keyword evidence="3" id="KW-1185">Reference proteome</keyword>
<dbReference type="OrthoDB" id="398624at2"/>
<feature type="domain" description="YlxR" evidence="1">
    <location>
        <begin position="10"/>
        <end position="84"/>
    </location>
</feature>
<dbReference type="Pfam" id="PF04296">
    <property type="entry name" value="YlxR"/>
    <property type="match status" value="1"/>
</dbReference>
<dbReference type="EMBL" id="SOCN01000003">
    <property type="protein sequence ID" value="TDV23299.1"/>
    <property type="molecule type" value="Genomic_DNA"/>
</dbReference>
<dbReference type="InterPro" id="IPR007393">
    <property type="entry name" value="YlxR_dom"/>
</dbReference>
<dbReference type="Gene3D" id="3.30.1230.10">
    <property type="entry name" value="YlxR-like"/>
    <property type="match status" value="1"/>
</dbReference>
<dbReference type="Proteomes" id="UP000295757">
    <property type="component" value="Unassembled WGS sequence"/>
</dbReference>
<proteinExistence type="predicted"/>